<evidence type="ECO:0000256" key="2">
    <source>
        <dbReference type="ARBA" id="ARBA00021874"/>
    </source>
</evidence>
<dbReference type="AlphaFoldDB" id="A0A2C9D5W0"/>
<comment type="function">
    <text evidence="1">Hydrolyzes indole-3-acetamide (IAM) into indole-3-acetic acid (IAA).</text>
</comment>
<keyword evidence="4" id="KW-0378">Hydrolase</keyword>
<evidence type="ECO:0000313" key="5">
    <source>
        <dbReference type="Proteomes" id="UP000223606"/>
    </source>
</evidence>
<gene>
    <name evidence="4" type="primary">mdlY</name>
    <name evidence="4" type="ORF">HDIA_2156</name>
</gene>
<reference evidence="5" key="1">
    <citation type="submission" date="2017-09" db="EMBL/GenBank/DDBJ databases">
        <title>Genome sequence of Nannocystis excedens DSM 71.</title>
        <authorList>
            <person name="Blom J."/>
        </authorList>
    </citation>
    <scope>NUCLEOTIDE SEQUENCE [LARGE SCALE GENOMIC DNA]</scope>
    <source>
        <strain evidence="5">type strain: E19</strain>
    </source>
</reference>
<sequence length="435" mass="46566">MSSDNEAMEAEERFQRLYRSLAKGRIAEGRGEAPLSLERPDREQALLDPTEAQERFGCFIDIFDEPADRKGDAFRIAIKDVFAFDGHRPSAGVPSHRFDFGLTDSPVIRVLRQAGAQIAGTTHLCPWCYLPHEENPYLPMPTHPLGEDLLIGGSSSGSAVAVAAGIVDAALGTDTGGSVRIPAALCGLYGLKPSRDRISTAGVMPLSQTNDTVGILARSPDLVAQVFDVLRGDRVEDMGFDPAASFAVPDGAFDSVAPEVVQAGTALSNRLTDLGLSRTATDALPLDELNGCASVVTGFEAARLHRESLARFPEDYKGASGERLAVALEFTAADYAQALAQRADLFEAVMERCFAGADYLVMPVSRHYALTRTAFYAGWTGGGLDLLSLNRWVNLLGLPSISIPVDVAVLPVGIQIVGRPHSDETLIELARKLAD</sequence>
<dbReference type="Proteomes" id="UP000223606">
    <property type="component" value="Chromosome 1"/>
</dbReference>
<dbReference type="RefSeq" id="WP_099556169.1">
    <property type="nucleotide sequence ID" value="NZ_LT960614.1"/>
</dbReference>
<dbReference type="Gene3D" id="3.90.1300.10">
    <property type="entry name" value="Amidase signature (AS) domain"/>
    <property type="match status" value="1"/>
</dbReference>
<dbReference type="InterPro" id="IPR036928">
    <property type="entry name" value="AS_sf"/>
</dbReference>
<dbReference type="InterPro" id="IPR000120">
    <property type="entry name" value="Amidase"/>
</dbReference>
<dbReference type="OrthoDB" id="9777859at2"/>
<protein>
    <recommendedName>
        <fullName evidence="2">Indoleacetamide hydrolase</fullName>
    </recommendedName>
</protein>
<feature type="domain" description="Amidase" evidence="3">
    <location>
        <begin position="76"/>
        <end position="426"/>
    </location>
</feature>
<dbReference type="EMBL" id="LT960614">
    <property type="protein sequence ID" value="SON55697.1"/>
    <property type="molecule type" value="Genomic_DNA"/>
</dbReference>
<dbReference type="PANTHER" id="PTHR11895:SF176">
    <property type="entry name" value="AMIDASE AMID-RELATED"/>
    <property type="match status" value="1"/>
</dbReference>
<organism evidence="4 5">
    <name type="scientific">Hartmannibacter diazotrophicus</name>
    <dbReference type="NCBI Taxonomy" id="1482074"/>
    <lineage>
        <taxon>Bacteria</taxon>
        <taxon>Pseudomonadati</taxon>
        <taxon>Pseudomonadota</taxon>
        <taxon>Alphaproteobacteria</taxon>
        <taxon>Hyphomicrobiales</taxon>
        <taxon>Pleomorphomonadaceae</taxon>
        <taxon>Hartmannibacter</taxon>
    </lineage>
</organism>
<keyword evidence="5" id="KW-1185">Reference proteome</keyword>
<dbReference type="Pfam" id="PF01425">
    <property type="entry name" value="Amidase"/>
    <property type="match status" value="1"/>
</dbReference>
<dbReference type="InterPro" id="IPR020556">
    <property type="entry name" value="Amidase_CS"/>
</dbReference>
<dbReference type="PANTHER" id="PTHR11895">
    <property type="entry name" value="TRANSAMIDASE"/>
    <property type="match status" value="1"/>
</dbReference>
<evidence type="ECO:0000313" key="4">
    <source>
        <dbReference type="EMBL" id="SON55697.1"/>
    </source>
</evidence>
<name>A0A2C9D5W0_9HYPH</name>
<dbReference type="GO" id="GO:0016787">
    <property type="term" value="F:hydrolase activity"/>
    <property type="evidence" value="ECO:0007669"/>
    <property type="project" value="UniProtKB-KW"/>
</dbReference>
<accession>A0A2C9D5W0</accession>
<evidence type="ECO:0000259" key="3">
    <source>
        <dbReference type="Pfam" id="PF01425"/>
    </source>
</evidence>
<dbReference type="KEGG" id="hdi:HDIA_2156"/>
<proteinExistence type="predicted"/>
<dbReference type="SUPFAM" id="SSF75304">
    <property type="entry name" value="Amidase signature (AS) enzymes"/>
    <property type="match status" value="1"/>
</dbReference>
<evidence type="ECO:0000256" key="1">
    <source>
        <dbReference type="ARBA" id="ARBA00003871"/>
    </source>
</evidence>
<dbReference type="PROSITE" id="PS00571">
    <property type="entry name" value="AMIDASES"/>
    <property type="match status" value="1"/>
</dbReference>
<dbReference type="InterPro" id="IPR023631">
    <property type="entry name" value="Amidase_dom"/>
</dbReference>